<feature type="chain" id="PRO_5026911538" evidence="1">
    <location>
        <begin position="28"/>
        <end position="465"/>
    </location>
</feature>
<sequence>MKACKKKLSAVLMAGIMSWLVGGAADAADLTAVRATNEVGHTRIVLDIKGLPDGWSSIYNEKAQQVRIHFAGTANRTSGPVQYNNRNSGVLQGVGLASTDTGLDLSLSVNQPIRYHMFTLQNPDRIVLDLFNNYDQRTTKPLKDGVVYTKWDTSTDTGRVKVDALMVAPTEPAVIKADGDKAETLAEVTPTGAISVGLVNAADVAAGLNGEGLAEGTVQLASGEKIPVVPGYQITPVGVLRYIPNQGYTISVETPKLQLKEGDKTYIVSGVNRTRGTDELIAYNAAYGSSTHTNVYGKEVTLRRNVVIAKGTNDSKLADADIVLSAHGAMVPVIDALRIGDIVNLQVVPTIVKISAAGTTLAQSKRIVLANGMVTDFDGDNYRGHTLLGVRPDGTLIVLLASGNYRASSGITLEQGGRMLSEFGAVTGIDAGYQRDNDLYANGTYLHRDETSFGTARYGEIIIFP</sequence>
<evidence type="ECO:0000313" key="2">
    <source>
        <dbReference type="EMBL" id="VYT82367.1"/>
    </source>
</evidence>
<dbReference type="RefSeq" id="WP_156704215.1">
    <property type="nucleotide sequence ID" value="NZ_CACRUX010000017.1"/>
</dbReference>
<accession>A0A6N2ZW63</accession>
<organism evidence="2">
    <name type="scientific">Veillonella ratti</name>
    <dbReference type="NCBI Taxonomy" id="103892"/>
    <lineage>
        <taxon>Bacteria</taxon>
        <taxon>Bacillati</taxon>
        <taxon>Bacillota</taxon>
        <taxon>Negativicutes</taxon>
        <taxon>Veillonellales</taxon>
        <taxon>Veillonellaceae</taxon>
        <taxon>Veillonella</taxon>
    </lineage>
</organism>
<dbReference type="AlphaFoldDB" id="A0A6N2ZW63"/>
<feature type="signal peptide" evidence="1">
    <location>
        <begin position="1"/>
        <end position="27"/>
    </location>
</feature>
<proteinExistence type="predicted"/>
<reference evidence="2" key="1">
    <citation type="submission" date="2019-11" db="EMBL/GenBank/DDBJ databases">
        <authorList>
            <person name="Feng L."/>
        </authorList>
    </citation>
    <scope>NUCLEOTIDE SEQUENCE</scope>
    <source>
        <strain evidence="2">VrattiLFYP33</strain>
    </source>
</reference>
<name>A0A6N2ZW63_9FIRM</name>
<dbReference type="Gene3D" id="2.60.40.3500">
    <property type="match status" value="1"/>
</dbReference>
<protein>
    <submittedName>
        <fullName evidence="2">Localisation of periplasmic protein complexes</fullName>
    </submittedName>
</protein>
<gene>
    <name evidence="2" type="ORF">VRLFYP33_00088</name>
</gene>
<evidence type="ECO:0000256" key="1">
    <source>
        <dbReference type="SAM" id="SignalP"/>
    </source>
</evidence>
<keyword evidence="1" id="KW-0732">Signal</keyword>
<dbReference type="EMBL" id="CACRUX010000017">
    <property type="protein sequence ID" value="VYT82367.1"/>
    <property type="molecule type" value="Genomic_DNA"/>
</dbReference>